<feature type="region of interest" description="Disordered" evidence="1">
    <location>
        <begin position="51"/>
        <end position="70"/>
    </location>
</feature>
<evidence type="ECO:0000256" key="1">
    <source>
        <dbReference type="SAM" id="MobiDB-lite"/>
    </source>
</evidence>
<organism evidence="2 3">
    <name type="scientific">Mycobacterium tuberculosis</name>
    <dbReference type="NCBI Taxonomy" id="1773"/>
    <lineage>
        <taxon>Bacteria</taxon>
        <taxon>Bacillati</taxon>
        <taxon>Actinomycetota</taxon>
        <taxon>Actinomycetes</taxon>
        <taxon>Mycobacteriales</taxon>
        <taxon>Mycobacteriaceae</taxon>
        <taxon>Mycobacterium</taxon>
        <taxon>Mycobacterium tuberculosis complex</taxon>
    </lineage>
</organism>
<proteinExistence type="predicted"/>
<evidence type="ECO:0000313" key="2">
    <source>
        <dbReference type="EMBL" id="CFE65471.1"/>
    </source>
</evidence>
<gene>
    <name evidence="2" type="ORF">ERS007688_03262</name>
</gene>
<sequence length="137" mass="14924">MFGEHAATFLVGQQVPLVRPHKRIDADVGAGLLAGQKRRDMTFVELRRPVQAHTAPHRRACPPQRGGAPEVGVGGLQGLDTFGVGPDHEIGVGPQARDVVEAAHHNPALFLLFEKRGRVVDDRVTLVTERTGTHREH</sequence>
<reference evidence="2 3" key="1">
    <citation type="submission" date="2015-03" db="EMBL/GenBank/DDBJ databases">
        <authorList>
            <consortium name="Pathogen Informatics"/>
        </authorList>
    </citation>
    <scope>NUCLEOTIDE SEQUENCE [LARGE SCALE GENOMIC DNA]</scope>
    <source>
        <strain evidence="2 3">H09601792</strain>
    </source>
</reference>
<dbReference type="Proteomes" id="UP000046947">
    <property type="component" value="Unassembled WGS sequence"/>
</dbReference>
<protein>
    <submittedName>
        <fullName evidence="2">Uncharacterized protein</fullName>
    </submittedName>
</protein>
<dbReference type="AlphaFoldDB" id="A0A654TQV5"/>
<dbReference type="EMBL" id="CFOH01000675">
    <property type="protein sequence ID" value="CFE65471.1"/>
    <property type="molecule type" value="Genomic_DNA"/>
</dbReference>
<accession>A0A654TQV5</accession>
<evidence type="ECO:0000313" key="3">
    <source>
        <dbReference type="Proteomes" id="UP000046947"/>
    </source>
</evidence>
<name>A0A654TQV5_MYCTX</name>